<dbReference type="CDD" id="cd00143">
    <property type="entry name" value="PP2Cc"/>
    <property type="match status" value="1"/>
</dbReference>
<reference evidence="11 12" key="1">
    <citation type="journal article" date="2021" name="Commun. Biol.">
        <title>The genome of Shorea leprosula (Dipterocarpaceae) highlights the ecological relevance of drought in aseasonal tropical rainforests.</title>
        <authorList>
            <person name="Ng K.K.S."/>
            <person name="Kobayashi M.J."/>
            <person name="Fawcett J.A."/>
            <person name="Hatakeyama M."/>
            <person name="Paape T."/>
            <person name="Ng C.H."/>
            <person name="Ang C.C."/>
            <person name="Tnah L.H."/>
            <person name="Lee C.T."/>
            <person name="Nishiyama T."/>
            <person name="Sese J."/>
            <person name="O'Brien M.J."/>
            <person name="Copetti D."/>
            <person name="Mohd Noor M.I."/>
            <person name="Ong R.C."/>
            <person name="Putra M."/>
            <person name="Sireger I.Z."/>
            <person name="Indrioko S."/>
            <person name="Kosugi Y."/>
            <person name="Izuno A."/>
            <person name="Isagi Y."/>
            <person name="Lee S.L."/>
            <person name="Shimizu K.K."/>
        </authorList>
    </citation>
    <scope>NUCLEOTIDE SEQUENCE [LARGE SCALE GENOMIC DNA]</scope>
    <source>
        <strain evidence="11">214</strain>
    </source>
</reference>
<name>A0AAV5KMW9_9ROSI</name>
<proteinExistence type="inferred from homology"/>
<keyword evidence="4" id="KW-0479">Metal-binding</keyword>
<dbReference type="SUPFAM" id="SSF81606">
    <property type="entry name" value="PP2C-like"/>
    <property type="match status" value="1"/>
</dbReference>
<evidence type="ECO:0000256" key="3">
    <source>
        <dbReference type="ARBA" id="ARBA00013081"/>
    </source>
</evidence>
<keyword evidence="6" id="KW-0460">Magnesium</keyword>
<dbReference type="GO" id="GO:0004722">
    <property type="term" value="F:protein serine/threonine phosphatase activity"/>
    <property type="evidence" value="ECO:0007669"/>
    <property type="project" value="UniProtKB-EC"/>
</dbReference>
<dbReference type="InterPro" id="IPR015655">
    <property type="entry name" value="PP2C"/>
</dbReference>
<dbReference type="EMBL" id="BPVZ01000070">
    <property type="protein sequence ID" value="GKV25835.1"/>
    <property type="molecule type" value="Genomic_DNA"/>
</dbReference>
<dbReference type="GO" id="GO:0046872">
    <property type="term" value="F:metal ion binding"/>
    <property type="evidence" value="ECO:0007669"/>
    <property type="project" value="UniProtKB-KW"/>
</dbReference>
<evidence type="ECO:0000259" key="10">
    <source>
        <dbReference type="PROSITE" id="PS51746"/>
    </source>
</evidence>
<comment type="caution">
    <text evidence="11">The sequence shown here is derived from an EMBL/GenBank/DDBJ whole genome shotgun (WGS) entry which is preliminary data.</text>
</comment>
<dbReference type="Gene3D" id="3.60.40.10">
    <property type="entry name" value="PPM-type phosphatase domain"/>
    <property type="match status" value="1"/>
</dbReference>
<dbReference type="PANTHER" id="PTHR47992">
    <property type="entry name" value="PROTEIN PHOSPHATASE"/>
    <property type="match status" value="1"/>
</dbReference>
<comment type="cofactor">
    <cofactor evidence="2">
        <name>Mg(2+)</name>
        <dbReference type="ChEBI" id="CHEBI:18420"/>
    </cofactor>
</comment>
<evidence type="ECO:0000313" key="11">
    <source>
        <dbReference type="EMBL" id="GKV25835.1"/>
    </source>
</evidence>
<evidence type="ECO:0000256" key="2">
    <source>
        <dbReference type="ARBA" id="ARBA00001946"/>
    </source>
</evidence>
<dbReference type="PROSITE" id="PS51746">
    <property type="entry name" value="PPM_2"/>
    <property type="match status" value="1"/>
</dbReference>
<keyword evidence="5 9" id="KW-0378">Hydrolase</keyword>
<gene>
    <name evidence="11" type="ORF">SLEP1_g35218</name>
</gene>
<evidence type="ECO:0000256" key="9">
    <source>
        <dbReference type="RuleBase" id="RU003465"/>
    </source>
</evidence>
<dbReference type="InterPro" id="IPR000222">
    <property type="entry name" value="PP2C_BS"/>
</dbReference>
<evidence type="ECO:0000256" key="8">
    <source>
        <dbReference type="ARBA" id="ARBA00023211"/>
    </source>
</evidence>
<dbReference type="Pfam" id="PF00481">
    <property type="entry name" value="PP2C"/>
    <property type="match status" value="1"/>
</dbReference>
<evidence type="ECO:0000256" key="7">
    <source>
        <dbReference type="ARBA" id="ARBA00022912"/>
    </source>
</evidence>
<evidence type="ECO:0000313" key="12">
    <source>
        <dbReference type="Proteomes" id="UP001054252"/>
    </source>
</evidence>
<accession>A0AAV5KMW9</accession>
<dbReference type="SMART" id="SM00332">
    <property type="entry name" value="PP2Cc"/>
    <property type="match status" value="1"/>
</dbReference>
<dbReference type="PROSITE" id="PS01032">
    <property type="entry name" value="PPM_1"/>
    <property type="match status" value="1"/>
</dbReference>
<comment type="cofactor">
    <cofactor evidence="1">
        <name>Mn(2+)</name>
        <dbReference type="ChEBI" id="CHEBI:29035"/>
    </cofactor>
</comment>
<evidence type="ECO:0000256" key="4">
    <source>
        <dbReference type="ARBA" id="ARBA00022723"/>
    </source>
</evidence>
<comment type="similarity">
    <text evidence="9">Belongs to the PP2C family.</text>
</comment>
<protein>
    <recommendedName>
        <fullName evidence="3">protein-serine/threonine phosphatase</fullName>
        <ecNumber evidence="3">3.1.3.16</ecNumber>
    </recommendedName>
</protein>
<evidence type="ECO:0000256" key="6">
    <source>
        <dbReference type="ARBA" id="ARBA00022842"/>
    </source>
</evidence>
<feature type="domain" description="PPM-type phosphatase" evidence="10">
    <location>
        <begin position="43"/>
        <end position="345"/>
    </location>
</feature>
<dbReference type="AlphaFoldDB" id="A0AAV5KMW9"/>
<evidence type="ECO:0000256" key="5">
    <source>
        <dbReference type="ARBA" id="ARBA00022801"/>
    </source>
</evidence>
<organism evidence="11 12">
    <name type="scientific">Rubroshorea leprosula</name>
    <dbReference type="NCBI Taxonomy" id="152421"/>
    <lineage>
        <taxon>Eukaryota</taxon>
        <taxon>Viridiplantae</taxon>
        <taxon>Streptophyta</taxon>
        <taxon>Embryophyta</taxon>
        <taxon>Tracheophyta</taxon>
        <taxon>Spermatophyta</taxon>
        <taxon>Magnoliopsida</taxon>
        <taxon>eudicotyledons</taxon>
        <taxon>Gunneridae</taxon>
        <taxon>Pentapetalae</taxon>
        <taxon>rosids</taxon>
        <taxon>malvids</taxon>
        <taxon>Malvales</taxon>
        <taxon>Dipterocarpaceae</taxon>
        <taxon>Rubroshorea</taxon>
    </lineage>
</organism>
<sequence>MSKWLEQNFLSCLRPMGRILGLSKDDDLRSLLWTSDVEDNKHAYGEFSFAVMKANVFIEDHSQVEIGKEATLVGIYDGHGGPDASRYIADNLCRNLTRLVRENRTFSEDILRNAVAETEEGFLNLVRQNYNTDPRIAKVGSCCLVGIIWRGSLYVANSGDSRAVIGCLDGSGNVVPEQLTTDHNVNVDAIREEVEALHPDDPEIVVFKRGSYRIKGIIQVSRAIGDAYLKQPGDYFHRSLVRAHELSAAPNQPVLTAQPSVERRVLQPTDRFLIFASDGLWAILTNEQVVDIITTKPREGIARTLIRRALKEAAKKNEMSFNALKRIREGRRNYHDDISVVVIYLDHLLPANAASVQERAIHGFDGILKPLSFNIPLEIGSSTSTTSGLPFEATASTSASTSPLRLPNLVEEGEIQLANKSGCSRVQNPQFVATHRQNYFRSASSNNFCILLQRYCPTTSENVLSLLTYDVKTQATHGGDDDFPNFLVTNVGLPYYEDTPDFEISGICDGIICFYDRDRVIIANPAIRQLKILPESCTCLPPNEDSENGSYMLWDLAMTLKLMIVIKVVSPNMDYHGLHR</sequence>
<evidence type="ECO:0000256" key="1">
    <source>
        <dbReference type="ARBA" id="ARBA00001936"/>
    </source>
</evidence>
<dbReference type="EC" id="3.1.3.16" evidence="3"/>
<dbReference type="InterPro" id="IPR001932">
    <property type="entry name" value="PPM-type_phosphatase-like_dom"/>
</dbReference>
<keyword evidence="7 9" id="KW-0904">Protein phosphatase</keyword>
<keyword evidence="12" id="KW-1185">Reference proteome</keyword>
<dbReference type="Proteomes" id="UP001054252">
    <property type="component" value="Unassembled WGS sequence"/>
</dbReference>
<dbReference type="InterPro" id="IPR036457">
    <property type="entry name" value="PPM-type-like_dom_sf"/>
</dbReference>
<keyword evidence="8" id="KW-0464">Manganese</keyword>